<organism evidence="2 3">
    <name type="scientific">Parascaris univalens</name>
    <name type="common">Nematode worm</name>
    <dbReference type="NCBI Taxonomy" id="6257"/>
    <lineage>
        <taxon>Eukaryota</taxon>
        <taxon>Metazoa</taxon>
        <taxon>Ecdysozoa</taxon>
        <taxon>Nematoda</taxon>
        <taxon>Chromadorea</taxon>
        <taxon>Rhabditida</taxon>
        <taxon>Spirurina</taxon>
        <taxon>Ascaridomorpha</taxon>
        <taxon>Ascaridoidea</taxon>
        <taxon>Ascarididae</taxon>
        <taxon>Parascaris</taxon>
    </lineage>
</organism>
<evidence type="ECO:0000313" key="2">
    <source>
        <dbReference type="Proteomes" id="UP000887569"/>
    </source>
</evidence>
<feature type="region of interest" description="Disordered" evidence="1">
    <location>
        <begin position="1"/>
        <end position="47"/>
    </location>
</feature>
<evidence type="ECO:0000256" key="1">
    <source>
        <dbReference type="SAM" id="MobiDB-lite"/>
    </source>
</evidence>
<evidence type="ECO:0000313" key="3">
    <source>
        <dbReference type="WBParaSite" id="PgR045_g012_t02"/>
    </source>
</evidence>
<sequence length="253" mass="27796">MLTPDANVVRSDDNARSETQRAESKAEATQPTQHETQAAEVKPKQHPNIRSHAKYVLHFSTVKGSDDTGKAIIHFRNISGKPLNFKLKCEQGSNIAAHPAGNGVVAPHSAHRCIVTWHRPRDAIAWSSLRPPRLAIVSNFFTGSDFSIGDKHTTKFIGNITETEEGAEEKPPTTKVTFNINSLPLVSTYRMSPKIQQNVPIAENMKEGAIQNADLLYYNALVDWIQLHPTEVLIGSVAIFVGAACVLSDLIDE</sequence>
<accession>A0A915BKV7</accession>
<protein>
    <submittedName>
        <fullName evidence="3">Reelin domain-containing protein</fullName>
    </submittedName>
</protein>
<dbReference type="AlphaFoldDB" id="A0A915BKV7"/>
<dbReference type="Proteomes" id="UP000887569">
    <property type="component" value="Unplaced"/>
</dbReference>
<reference evidence="3" key="1">
    <citation type="submission" date="2022-11" db="UniProtKB">
        <authorList>
            <consortium name="WormBaseParasite"/>
        </authorList>
    </citation>
    <scope>IDENTIFICATION</scope>
</reference>
<name>A0A915BKV7_PARUN</name>
<feature type="compositionally biased region" description="Basic and acidic residues" evidence="1">
    <location>
        <begin position="10"/>
        <end position="26"/>
    </location>
</feature>
<keyword evidence="2" id="KW-1185">Reference proteome</keyword>
<dbReference type="WBParaSite" id="PgR045_g012_t02">
    <property type="protein sequence ID" value="PgR045_g012_t02"/>
    <property type="gene ID" value="PgR045_g012"/>
</dbReference>
<proteinExistence type="predicted"/>
<feature type="compositionally biased region" description="Polar residues" evidence="1">
    <location>
        <begin position="27"/>
        <end position="36"/>
    </location>
</feature>